<name>A0A0S8K1I8_UNCW3</name>
<dbReference type="HAMAP" id="MF_00006">
    <property type="entry name" value="Arg_succ_lyase"/>
    <property type="match status" value="1"/>
</dbReference>
<dbReference type="GO" id="GO:0042450">
    <property type="term" value="P:L-arginine biosynthetic process via ornithine"/>
    <property type="evidence" value="ECO:0007669"/>
    <property type="project" value="UniProtKB-UniRule"/>
</dbReference>
<accession>A0A0S8K1I8</accession>
<keyword evidence="3 5" id="KW-0055">Arginine biosynthesis</keyword>
<evidence type="ECO:0000256" key="5">
    <source>
        <dbReference type="HAMAP-Rule" id="MF_00006"/>
    </source>
</evidence>
<dbReference type="EMBL" id="LJVE01000004">
    <property type="protein sequence ID" value="KPL15855.1"/>
    <property type="molecule type" value="Genomic_DNA"/>
</dbReference>
<evidence type="ECO:0000256" key="2">
    <source>
        <dbReference type="ARBA" id="ARBA00012338"/>
    </source>
</evidence>
<dbReference type="FunFam" id="1.20.200.10:FF:000015">
    <property type="entry name" value="argininosuccinate lyase isoform X2"/>
    <property type="match status" value="1"/>
</dbReference>
<evidence type="ECO:0000313" key="8">
    <source>
        <dbReference type="EMBL" id="KPL15855.1"/>
    </source>
</evidence>
<keyword evidence="5" id="KW-0963">Cytoplasm</keyword>
<dbReference type="PANTHER" id="PTHR43814:SF1">
    <property type="entry name" value="ARGININOSUCCINATE LYASE"/>
    <property type="match status" value="1"/>
</dbReference>
<dbReference type="SUPFAM" id="SSF48557">
    <property type="entry name" value="L-aspartase-like"/>
    <property type="match status" value="1"/>
</dbReference>
<dbReference type="EC" id="4.3.2.1" evidence="2 5"/>
<comment type="catalytic activity">
    <reaction evidence="5">
        <text>2-(N(omega)-L-arginino)succinate = fumarate + L-arginine</text>
        <dbReference type="Rhea" id="RHEA:24020"/>
        <dbReference type="ChEBI" id="CHEBI:29806"/>
        <dbReference type="ChEBI" id="CHEBI:32682"/>
        <dbReference type="ChEBI" id="CHEBI:57472"/>
        <dbReference type="EC" id="4.3.2.1"/>
    </reaction>
</comment>
<dbReference type="CDD" id="cd01359">
    <property type="entry name" value="Argininosuccinate_lyase"/>
    <property type="match status" value="1"/>
</dbReference>
<gene>
    <name evidence="5" type="primary">argH</name>
    <name evidence="8" type="ORF">AMJ74_00510</name>
</gene>
<evidence type="ECO:0000259" key="6">
    <source>
        <dbReference type="Pfam" id="PF00206"/>
    </source>
</evidence>
<sequence>MHRAFEKVNQSIDVDLNLFREDIRGSIAYARALKKRGILAKEELDSIIRGLGEIEKEIEDGGFELRAEDEDIHMNVEQRLFEKIGDAAYKLHTGRSRNEQIVLDERLYLIGVLQSLNQDLDGALRALVDKAKLSLTTIIPSYTHLRQAQAVSLAHLFMAYHAALQRDRERFTDFEKRLKIMPLGSGAVAGSTIGIDREFLKRSLGFKRLSRNSIDAVSTRDFIFEFQFVCASLFLNLSRMAEDIIIFSSEEFGYYVLPDELCTTSSLMPQKKNPDSLELIRGKASGVIGNLVAIGALMKGTPYTYNRDFQEDRKGLFDTAENTADVLRLMTEVVRSLVIDEKRINRALEGSRGMLFATDMADYLVRRGMPFREAHRVVGSVVRHADEKGLNLRDITLETYKGFSPLFERDVYGLFDYIRSVNSHNVPGGTALKRVAEEIKRAEEALGT</sequence>
<dbReference type="Gene3D" id="1.10.40.30">
    <property type="entry name" value="Fumarase/aspartase (C-terminal domain)"/>
    <property type="match status" value="1"/>
</dbReference>
<feature type="domain" description="Argininosuccinate lyase C-terminal" evidence="7">
    <location>
        <begin position="356"/>
        <end position="422"/>
    </location>
</feature>
<dbReference type="PRINTS" id="PR00145">
    <property type="entry name" value="ARGSUCLYASE"/>
</dbReference>
<dbReference type="AlphaFoldDB" id="A0A0S8K1I8"/>
<dbReference type="Pfam" id="PF00206">
    <property type="entry name" value="Lyase_1"/>
    <property type="match status" value="1"/>
</dbReference>
<evidence type="ECO:0000256" key="1">
    <source>
        <dbReference type="ARBA" id="ARBA00004941"/>
    </source>
</evidence>
<dbReference type="InterPro" id="IPR009049">
    <property type="entry name" value="Argininosuccinate_lyase"/>
</dbReference>
<proteinExistence type="inferred from homology"/>
<protein>
    <recommendedName>
        <fullName evidence="2 5">Argininosuccinate lyase</fullName>
        <shortName evidence="5">ASAL</shortName>
        <ecNumber evidence="2 5">4.3.2.1</ecNumber>
    </recommendedName>
    <alternativeName>
        <fullName evidence="5">Arginosuccinase</fullName>
    </alternativeName>
</protein>
<organism evidence="8 9">
    <name type="scientific">candidate division WOR_3 bacterium SM1_77</name>
    <dbReference type="NCBI Taxonomy" id="1703778"/>
    <lineage>
        <taxon>Bacteria</taxon>
        <taxon>Bacteria division WOR-3</taxon>
    </lineage>
</organism>
<dbReference type="UniPathway" id="UPA00068">
    <property type="reaction ID" value="UER00114"/>
</dbReference>
<dbReference type="InterPro" id="IPR024083">
    <property type="entry name" value="Fumarase/histidase_N"/>
</dbReference>
<comment type="pathway">
    <text evidence="1 5">Amino-acid biosynthesis; L-arginine biosynthesis; L-arginine from L-ornithine and carbamoyl phosphate: step 3/3.</text>
</comment>
<keyword evidence="4 5" id="KW-0028">Amino-acid biosynthesis</keyword>
<dbReference type="FunFam" id="1.10.275.10:FF:000002">
    <property type="entry name" value="Argininosuccinate lyase"/>
    <property type="match status" value="1"/>
</dbReference>
<dbReference type="InterPro" id="IPR022761">
    <property type="entry name" value="Fumarate_lyase_N"/>
</dbReference>
<dbReference type="GO" id="GO:0005829">
    <property type="term" value="C:cytosol"/>
    <property type="evidence" value="ECO:0007669"/>
    <property type="project" value="TreeGrafter"/>
</dbReference>
<evidence type="ECO:0000259" key="7">
    <source>
        <dbReference type="Pfam" id="PF14698"/>
    </source>
</evidence>
<dbReference type="PRINTS" id="PR00149">
    <property type="entry name" value="FUMRATELYASE"/>
</dbReference>
<evidence type="ECO:0000256" key="3">
    <source>
        <dbReference type="ARBA" id="ARBA00022571"/>
    </source>
</evidence>
<dbReference type="Pfam" id="PF14698">
    <property type="entry name" value="ASL_C2"/>
    <property type="match status" value="1"/>
</dbReference>
<reference evidence="8 9" key="1">
    <citation type="journal article" date="2015" name="Microbiome">
        <title>Genomic resolution of linkages in carbon, nitrogen, and sulfur cycling among widespread estuary sediment bacteria.</title>
        <authorList>
            <person name="Baker B.J."/>
            <person name="Lazar C.S."/>
            <person name="Teske A.P."/>
            <person name="Dick G.J."/>
        </authorList>
    </citation>
    <scope>NUCLEOTIDE SEQUENCE [LARGE SCALE GENOMIC DNA]</scope>
    <source>
        <strain evidence="8">SM1_77</strain>
    </source>
</reference>
<dbReference type="Gene3D" id="1.10.275.10">
    <property type="entry name" value="Fumarase/aspartase (N-terminal domain)"/>
    <property type="match status" value="1"/>
</dbReference>
<dbReference type="NCBIfam" id="TIGR00838">
    <property type="entry name" value="argH"/>
    <property type="match status" value="1"/>
</dbReference>
<dbReference type="GO" id="GO:0004056">
    <property type="term" value="F:argininosuccinate lyase activity"/>
    <property type="evidence" value="ECO:0007669"/>
    <property type="project" value="UniProtKB-UniRule"/>
</dbReference>
<dbReference type="Gene3D" id="1.20.200.10">
    <property type="entry name" value="Fumarase/aspartase (Central domain)"/>
    <property type="match status" value="1"/>
</dbReference>
<dbReference type="PANTHER" id="PTHR43814">
    <property type="entry name" value="ARGININOSUCCINATE LYASE"/>
    <property type="match status" value="1"/>
</dbReference>
<dbReference type="PATRIC" id="fig|1703778.3.peg.190"/>
<comment type="subcellular location">
    <subcellularLocation>
        <location evidence="5">Cytoplasm</location>
    </subcellularLocation>
</comment>
<feature type="domain" description="Fumarate lyase N-terminal" evidence="6">
    <location>
        <begin position="5"/>
        <end position="289"/>
    </location>
</feature>
<keyword evidence="5" id="KW-0456">Lyase</keyword>
<dbReference type="InterPro" id="IPR029419">
    <property type="entry name" value="Arg_succ_lyase_C"/>
</dbReference>
<comment type="similarity">
    <text evidence="5">Belongs to the lyase 1 family. Argininosuccinate lyase subfamily.</text>
</comment>
<dbReference type="FunFam" id="1.10.40.30:FF:000001">
    <property type="entry name" value="Argininosuccinate lyase"/>
    <property type="match status" value="1"/>
</dbReference>
<dbReference type="InterPro" id="IPR000362">
    <property type="entry name" value="Fumarate_lyase_fam"/>
</dbReference>
<dbReference type="Proteomes" id="UP000050975">
    <property type="component" value="Unassembled WGS sequence"/>
</dbReference>
<comment type="caution">
    <text evidence="8">The sequence shown here is derived from an EMBL/GenBank/DDBJ whole genome shotgun (WGS) entry which is preliminary data.</text>
</comment>
<evidence type="ECO:0000313" key="9">
    <source>
        <dbReference type="Proteomes" id="UP000050975"/>
    </source>
</evidence>
<evidence type="ECO:0000256" key="4">
    <source>
        <dbReference type="ARBA" id="ARBA00022605"/>
    </source>
</evidence>
<dbReference type="InterPro" id="IPR008948">
    <property type="entry name" value="L-Aspartase-like"/>
</dbReference>